<dbReference type="Gene3D" id="3.30.1330.60">
    <property type="entry name" value="OmpA-like domain"/>
    <property type="match status" value="1"/>
</dbReference>
<dbReference type="OrthoDB" id="1036975at2"/>
<dbReference type="Proteomes" id="UP000073816">
    <property type="component" value="Chromosome"/>
</dbReference>
<dbReference type="STRING" id="1727163.AO498_07560"/>
<dbReference type="KEGG" id="alm:AO498_07560"/>
<feature type="transmembrane region" description="Helical" evidence="1">
    <location>
        <begin position="12"/>
        <end position="35"/>
    </location>
</feature>
<keyword evidence="1" id="KW-0812">Transmembrane</keyword>
<dbReference type="InterPro" id="IPR036737">
    <property type="entry name" value="OmpA-like_sf"/>
</dbReference>
<evidence type="ECO:0008006" key="4">
    <source>
        <dbReference type="Google" id="ProtNLM"/>
    </source>
</evidence>
<dbReference type="EMBL" id="CP012836">
    <property type="protein sequence ID" value="AMQ56269.1"/>
    <property type="molecule type" value="Genomic_DNA"/>
</dbReference>
<keyword evidence="1" id="KW-1133">Transmembrane helix</keyword>
<accession>A0A142EMB4</accession>
<keyword evidence="1" id="KW-0472">Membrane</keyword>
<gene>
    <name evidence="2" type="ORF">AO498_07560</name>
</gene>
<evidence type="ECO:0000313" key="2">
    <source>
        <dbReference type="EMBL" id="AMQ56269.1"/>
    </source>
</evidence>
<evidence type="ECO:0000256" key="1">
    <source>
        <dbReference type="SAM" id="Phobius"/>
    </source>
</evidence>
<sequence length="211" mass="24404">MAKSNEKKRDFFWLSYSDLMTSLFFVMLVLFVLVYTMQNKMIGELGEKGRELDRIKEIEKTVNNIDTAYFKYDAENKKHILNMQFLFPKGSYDISKIVPDKRSDLLKAGDVIKQLILKYPEEENIKYLIVVEGQASKDNWIGNDDLSYHRAQSLIKFWEQNNVGLDKLKNCEIIVAGSGEKGIPRTQPDIGNANQRFLITIVPKIGQMKNK</sequence>
<proteinExistence type="predicted"/>
<name>A0A142EMB4_9BACT</name>
<dbReference type="AlphaFoldDB" id="A0A142EMB4"/>
<organism evidence="2 3">
    <name type="scientific">Algoriphagus sanaruensis</name>
    <dbReference type="NCBI Taxonomy" id="1727163"/>
    <lineage>
        <taxon>Bacteria</taxon>
        <taxon>Pseudomonadati</taxon>
        <taxon>Bacteroidota</taxon>
        <taxon>Cytophagia</taxon>
        <taxon>Cytophagales</taxon>
        <taxon>Cyclobacteriaceae</taxon>
        <taxon>Algoriphagus</taxon>
    </lineage>
</organism>
<reference evidence="3" key="1">
    <citation type="submission" date="2015-09" db="EMBL/GenBank/DDBJ databases">
        <title>Complete sequence of Algoriphagus sp. M8-2.</title>
        <authorList>
            <person name="Shintani M."/>
        </authorList>
    </citation>
    <scope>NUCLEOTIDE SEQUENCE [LARGE SCALE GENOMIC DNA]</scope>
    <source>
        <strain evidence="3">M8-2</strain>
    </source>
</reference>
<dbReference type="PATRIC" id="fig|1727163.4.peg.1573"/>
<dbReference type="RefSeq" id="WP_148660200.1">
    <property type="nucleotide sequence ID" value="NZ_CP012836.1"/>
</dbReference>
<evidence type="ECO:0000313" key="3">
    <source>
        <dbReference type="Proteomes" id="UP000073816"/>
    </source>
</evidence>
<protein>
    <recommendedName>
        <fullName evidence="4">OmpA-like domain-containing protein</fullName>
    </recommendedName>
</protein>
<keyword evidence="3" id="KW-1185">Reference proteome</keyword>
<reference evidence="2 3" key="2">
    <citation type="journal article" date="2016" name="Genome Announc.">
        <title>Complete Genome Sequence of Algoriphagus sp. Strain M8-2, Isolated from a Brackish Lake.</title>
        <authorList>
            <person name="Muraguchi Y."/>
            <person name="Kushimoto K."/>
            <person name="Ohtsubo Y."/>
            <person name="Suzuki T."/>
            <person name="Dohra H."/>
            <person name="Kimbara K."/>
            <person name="Shintani M."/>
        </authorList>
    </citation>
    <scope>NUCLEOTIDE SEQUENCE [LARGE SCALE GENOMIC DNA]</scope>
    <source>
        <strain evidence="2 3">M8-2</strain>
    </source>
</reference>